<dbReference type="EMBL" id="CP042266">
    <property type="protein sequence ID" value="QDY80910.1"/>
    <property type="molecule type" value="Genomic_DNA"/>
</dbReference>
<dbReference type="GO" id="GO:0016853">
    <property type="term" value="F:isomerase activity"/>
    <property type="evidence" value="ECO:0007669"/>
    <property type="project" value="UniProtKB-KW"/>
</dbReference>
<feature type="compositionally biased region" description="Gly residues" evidence="1">
    <location>
        <begin position="173"/>
        <end position="189"/>
    </location>
</feature>
<dbReference type="Pfam" id="PF01261">
    <property type="entry name" value="AP_endonuc_2"/>
    <property type="match status" value="1"/>
</dbReference>
<accession>A0A5B8JS87</accession>
<dbReference type="Gene3D" id="3.20.20.150">
    <property type="entry name" value="Divalent-metal-dependent TIM barrel enzymes"/>
    <property type="match status" value="1"/>
</dbReference>
<dbReference type="PANTHER" id="PTHR12110:SF21">
    <property type="entry name" value="XYLOSE ISOMERASE-LIKE TIM BARREL DOMAIN-CONTAINING PROTEIN"/>
    <property type="match status" value="1"/>
</dbReference>
<evidence type="ECO:0000259" key="2">
    <source>
        <dbReference type="Pfam" id="PF01261"/>
    </source>
</evidence>
<gene>
    <name evidence="3" type="ORF">FQU76_10185</name>
</gene>
<organism evidence="3 4">
    <name type="scientific">Streptomyces qinzhouensis</name>
    <dbReference type="NCBI Taxonomy" id="2599401"/>
    <lineage>
        <taxon>Bacteria</taxon>
        <taxon>Bacillati</taxon>
        <taxon>Actinomycetota</taxon>
        <taxon>Actinomycetes</taxon>
        <taxon>Kitasatosporales</taxon>
        <taxon>Streptomycetaceae</taxon>
        <taxon>Streptomyces</taxon>
    </lineage>
</organism>
<sequence>MPVGEVAALAADTGYQGVELRAHPEEPVHPGIGRSERDAVRREFRRAGVRTLSVCGYARVAAAGPDGPVLDEIADLVGLAGDLGAPYVRVFPGADPGANPGAASAGEEAAEGSGAVAARRLAAAVGPAGAAGVRILLETHDSHRTGRSVARVLSRAGELSETPPGQPPDAFPGSGGADGSAGGGTDGGGRCPAAGAAAGAVWDVLHPWLGGEAPAATRQALSPFLGYVQVKDVASREDLAPLPLGAGVLPLADVLAGLSGLSGLGRPTWLSWEYEKRWAPEAAPLPELLAPGREYLERLLGRGR</sequence>
<dbReference type="KEGG" id="sqz:FQU76_10185"/>
<dbReference type="PANTHER" id="PTHR12110">
    <property type="entry name" value="HYDROXYPYRUVATE ISOMERASE"/>
    <property type="match status" value="1"/>
</dbReference>
<dbReference type="InterPro" id="IPR013022">
    <property type="entry name" value="Xyl_isomerase-like_TIM-brl"/>
</dbReference>
<keyword evidence="4" id="KW-1185">Reference proteome</keyword>
<evidence type="ECO:0000313" key="4">
    <source>
        <dbReference type="Proteomes" id="UP000320580"/>
    </source>
</evidence>
<keyword evidence="3" id="KW-0413">Isomerase</keyword>
<dbReference type="InterPro" id="IPR050312">
    <property type="entry name" value="IolE/XylAMocC-like"/>
</dbReference>
<reference evidence="3 4" key="1">
    <citation type="submission" date="2019-07" db="EMBL/GenBank/DDBJ databases">
        <authorList>
            <person name="Zhu P."/>
        </authorList>
    </citation>
    <scope>NUCLEOTIDE SEQUENCE [LARGE SCALE GENOMIC DNA]</scope>
    <source>
        <strain evidence="3 4">SSL-25</strain>
    </source>
</reference>
<dbReference type="SUPFAM" id="SSF51658">
    <property type="entry name" value="Xylose isomerase-like"/>
    <property type="match status" value="1"/>
</dbReference>
<proteinExistence type="predicted"/>
<dbReference type="InterPro" id="IPR036237">
    <property type="entry name" value="Xyl_isomerase-like_sf"/>
</dbReference>
<protein>
    <submittedName>
        <fullName evidence="3">Sugar phosphate isomerase/epimerase</fullName>
    </submittedName>
</protein>
<evidence type="ECO:0000313" key="3">
    <source>
        <dbReference type="EMBL" id="QDY80910.1"/>
    </source>
</evidence>
<feature type="region of interest" description="Disordered" evidence="1">
    <location>
        <begin position="153"/>
        <end position="189"/>
    </location>
</feature>
<evidence type="ECO:0000256" key="1">
    <source>
        <dbReference type="SAM" id="MobiDB-lite"/>
    </source>
</evidence>
<feature type="domain" description="Xylose isomerase-like TIM barrel" evidence="2">
    <location>
        <begin position="8"/>
        <end position="145"/>
    </location>
</feature>
<dbReference type="OrthoDB" id="9815124at2"/>
<dbReference type="AlphaFoldDB" id="A0A5B8JS87"/>
<dbReference type="Proteomes" id="UP000320580">
    <property type="component" value="Chromosome"/>
</dbReference>
<name>A0A5B8JS87_9ACTN</name>